<accession>A0A9P5U6L0</accession>
<organism evidence="2 3">
    <name type="scientific">Rhodocollybia butyracea</name>
    <dbReference type="NCBI Taxonomy" id="206335"/>
    <lineage>
        <taxon>Eukaryota</taxon>
        <taxon>Fungi</taxon>
        <taxon>Dikarya</taxon>
        <taxon>Basidiomycota</taxon>
        <taxon>Agaricomycotina</taxon>
        <taxon>Agaricomycetes</taxon>
        <taxon>Agaricomycetidae</taxon>
        <taxon>Agaricales</taxon>
        <taxon>Marasmiineae</taxon>
        <taxon>Omphalotaceae</taxon>
        <taxon>Rhodocollybia</taxon>
    </lineage>
</organism>
<feature type="signal peptide" evidence="1">
    <location>
        <begin position="1"/>
        <end position="30"/>
    </location>
</feature>
<dbReference type="Proteomes" id="UP000772434">
    <property type="component" value="Unassembled WGS sequence"/>
</dbReference>
<reference evidence="2" key="1">
    <citation type="submission" date="2020-11" db="EMBL/GenBank/DDBJ databases">
        <authorList>
            <consortium name="DOE Joint Genome Institute"/>
            <person name="Ahrendt S."/>
            <person name="Riley R."/>
            <person name="Andreopoulos W."/>
            <person name="Labutti K."/>
            <person name="Pangilinan J."/>
            <person name="Ruiz-Duenas F.J."/>
            <person name="Barrasa J.M."/>
            <person name="Sanchez-Garcia M."/>
            <person name="Camarero S."/>
            <person name="Miyauchi S."/>
            <person name="Serrano A."/>
            <person name="Linde D."/>
            <person name="Babiker R."/>
            <person name="Drula E."/>
            <person name="Ayuso-Fernandez I."/>
            <person name="Pacheco R."/>
            <person name="Padilla G."/>
            <person name="Ferreira P."/>
            <person name="Barriuso J."/>
            <person name="Kellner H."/>
            <person name="Castanera R."/>
            <person name="Alfaro M."/>
            <person name="Ramirez L."/>
            <person name="Pisabarro A.G."/>
            <person name="Kuo A."/>
            <person name="Tritt A."/>
            <person name="Lipzen A."/>
            <person name="He G."/>
            <person name="Yan M."/>
            <person name="Ng V."/>
            <person name="Cullen D."/>
            <person name="Martin F."/>
            <person name="Rosso M.-N."/>
            <person name="Henrissat B."/>
            <person name="Hibbett D."/>
            <person name="Martinez A.T."/>
            <person name="Grigoriev I.V."/>
        </authorList>
    </citation>
    <scope>NUCLEOTIDE SEQUENCE</scope>
    <source>
        <strain evidence="2">AH 40177</strain>
    </source>
</reference>
<keyword evidence="3" id="KW-1185">Reference proteome</keyword>
<sequence length="71" mass="8355">MIFAMFVWTKGWASNRAWLLNLELFTLNHALSFHLQPLCSRPLKSIHLSRFTRKRSRPIINTRCPTKKCLG</sequence>
<dbReference type="EMBL" id="JADNRY010000065">
    <property type="protein sequence ID" value="KAF9068101.1"/>
    <property type="molecule type" value="Genomic_DNA"/>
</dbReference>
<proteinExistence type="predicted"/>
<gene>
    <name evidence="2" type="ORF">BDP27DRAFT_1327937</name>
</gene>
<evidence type="ECO:0008006" key="4">
    <source>
        <dbReference type="Google" id="ProtNLM"/>
    </source>
</evidence>
<dbReference type="AlphaFoldDB" id="A0A9P5U6L0"/>
<keyword evidence="1" id="KW-0732">Signal</keyword>
<feature type="chain" id="PRO_5040353847" description="Secreted protein" evidence="1">
    <location>
        <begin position="31"/>
        <end position="71"/>
    </location>
</feature>
<evidence type="ECO:0000256" key="1">
    <source>
        <dbReference type="SAM" id="SignalP"/>
    </source>
</evidence>
<comment type="caution">
    <text evidence="2">The sequence shown here is derived from an EMBL/GenBank/DDBJ whole genome shotgun (WGS) entry which is preliminary data.</text>
</comment>
<evidence type="ECO:0000313" key="3">
    <source>
        <dbReference type="Proteomes" id="UP000772434"/>
    </source>
</evidence>
<name>A0A9P5U6L0_9AGAR</name>
<evidence type="ECO:0000313" key="2">
    <source>
        <dbReference type="EMBL" id="KAF9068101.1"/>
    </source>
</evidence>
<protein>
    <recommendedName>
        <fullName evidence="4">Secreted protein</fullName>
    </recommendedName>
</protein>